<protein>
    <submittedName>
        <fullName evidence="3">Uncharacterized protein</fullName>
    </submittedName>
</protein>
<dbReference type="EMBL" id="ML976614">
    <property type="protein sequence ID" value="KAF1851170.1"/>
    <property type="molecule type" value="Genomic_DNA"/>
</dbReference>
<keyword evidence="4" id="KW-1185">Reference proteome</keyword>
<keyword evidence="2" id="KW-1133">Transmembrane helix</keyword>
<dbReference type="GeneID" id="63845036"/>
<comment type="caution">
    <text evidence="3">The sequence shown here is derived from an EMBL/GenBank/DDBJ whole genome shotgun (WGS) entry which is preliminary data.</text>
</comment>
<keyword evidence="2" id="KW-0472">Membrane</keyword>
<dbReference type="OrthoDB" id="5358884at2759"/>
<keyword evidence="2" id="KW-0812">Transmembrane</keyword>
<evidence type="ECO:0000256" key="1">
    <source>
        <dbReference type="SAM" id="MobiDB-lite"/>
    </source>
</evidence>
<sequence length="266" mass="28716">MTSQPSKRNSTQCTLEAVPKSELATSYTYSVPDRSDAYATIAPAHEYYEPTHNEPVPPTRIWTRWYLLLLYGILIAVAAGVVGGFVGKSMSDKQNNNNNNNDNSLPGQSQSSSCPTIPTNASIPSPTSTPPSNVFARTIPVPTTGCNPTNVQKSFKTFSSFLDVSYTTFCMTGWQRNELVALSVASPSDCIEACVMYNGHKQASDRPCVGGGFIPAWWNQTKAMDESGGMPYNCFLKSNDTGVGRNDRDIEVVSLCLQGACNGVLG</sequence>
<evidence type="ECO:0000313" key="4">
    <source>
        <dbReference type="Proteomes" id="UP000800039"/>
    </source>
</evidence>
<gene>
    <name evidence="3" type="ORF">K460DRAFT_272257</name>
</gene>
<dbReference type="AlphaFoldDB" id="A0A9P4GTP7"/>
<name>A0A9P4GTP7_9PLEO</name>
<dbReference type="RefSeq" id="XP_040793733.1">
    <property type="nucleotide sequence ID" value="XM_040927783.1"/>
</dbReference>
<feature type="transmembrane region" description="Helical" evidence="2">
    <location>
        <begin position="65"/>
        <end position="86"/>
    </location>
</feature>
<feature type="compositionally biased region" description="Low complexity" evidence="1">
    <location>
        <begin position="115"/>
        <end position="132"/>
    </location>
</feature>
<accession>A0A9P4GTP7</accession>
<evidence type="ECO:0000256" key="2">
    <source>
        <dbReference type="SAM" id="Phobius"/>
    </source>
</evidence>
<proteinExistence type="predicted"/>
<feature type="compositionally biased region" description="Polar residues" evidence="1">
    <location>
        <begin position="104"/>
        <end position="114"/>
    </location>
</feature>
<feature type="region of interest" description="Disordered" evidence="1">
    <location>
        <begin position="93"/>
        <end position="132"/>
    </location>
</feature>
<organism evidence="3 4">
    <name type="scientific">Cucurbitaria berberidis CBS 394.84</name>
    <dbReference type="NCBI Taxonomy" id="1168544"/>
    <lineage>
        <taxon>Eukaryota</taxon>
        <taxon>Fungi</taxon>
        <taxon>Dikarya</taxon>
        <taxon>Ascomycota</taxon>
        <taxon>Pezizomycotina</taxon>
        <taxon>Dothideomycetes</taxon>
        <taxon>Pleosporomycetidae</taxon>
        <taxon>Pleosporales</taxon>
        <taxon>Pleosporineae</taxon>
        <taxon>Cucurbitariaceae</taxon>
        <taxon>Cucurbitaria</taxon>
    </lineage>
</organism>
<reference evidence="3" key="1">
    <citation type="submission" date="2020-01" db="EMBL/GenBank/DDBJ databases">
        <authorList>
            <consortium name="DOE Joint Genome Institute"/>
            <person name="Haridas S."/>
            <person name="Albert R."/>
            <person name="Binder M."/>
            <person name="Bloem J."/>
            <person name="Labutti K."/>
            <person name="Salamov A."/>
            <person name="Andreopoulos B."/>
            <person name="Baker S.E."/>
            <person name="Barry K."/>
            <person name="Bills G."/>
            <person name="Bluhm B.H."/>
            <person name="Cannon C."/>
            <person name="Castanera R."/>
            <person name="Culley D.E."/>
            <person name="Daum C."/>
            <person name="Ezra D."/>
            <person name="Gonzalez J.B."/>
            <person name="Henrissat B."/>
            <person name="Kuo A."/>
            <person name="Liang C."/>
            <person name="Lipzen A."/>
            <person name="Lutzoni F."/>
            <person name="Magnuson J."/>
            <person name="Mondo S."/>
            <person name="Nolan M."/>
            <person name="Ohm R."/>
            <person name="Pangilinan J."/>
            <person name="Park H.-J."/>
            <person name="Ramirez L."/>
            <person name="Alfaro M."/>
            <person name="Sun H."/>
            <person name="Tritt A."/>
            <person name="Yoshinaga Y."/>
            <person name="Zwiers L.-H."/>
            <person name="Turgeon B.G."/>
            <person name="Goodwin S.B."/>
            <person name="Spatafora J.W."/>
            <person name="Crous P.W."/>
            <person name="Grigoriev I.V."/>
        </authorList>
    </citation>
    <scope>NUCLEOTIDE SEQUENCE</scope>
    <source>
        <strain evidence="3">CBS 394.84</strain>
    </source>
</reference>
<evidence type="ECO:0000313" key="3">
    <source>
        <dbReference type="EMBL" id="KAF1851170.1"/>
    </source>
</evidence>
<dbReference type="Proteomes" id="UP000800039">
    <property type="component" value="Unassembled WGS sequence"/>
</dbReference>